<keyword evidence="1" id="KW-0560">Oxidoreductase</keyword>
<sequence>MKKVSIVGGGIAGLTLAAALDPARFAVTLIEAEPEREAVGAGIGLWPSARRALARIGVTGLPEADGRTVGALHTLTGRRLVPLRGPDLQIIRRPQLMAALAAAVPESVERRTLAVTDPAVLDGALVIGADGVRSRVRGLVHPPAAERVETPWVTLRGILPTVDPAAVGEYWGRGRLFGLAPLVGGGGYWFTAHRSTLGPEPLSPSAVLAEASERYADASPGIRRILASPGADTLATRLWTVRTMPRYIRGRYAVLGDAAHASLPNLGRGGCDAILDAVSLATTLNSGRSLATWQARRLPVTQAARLGAAGLMNVATLAAVSRR</sequence>
<reference evidence="4" key="1">
    <citation type="submission" date="2020-03" db="EMBL/GenBank/DDBJ databases">
        <title>Draft sequencing of Calidifontibacter sp. DB0510.</title>
        <authorList>
            <person name="Kim D.-U."/>
        </authorList>
    </citation>
    <scope>NUCLEOTIDE SEQUENCE</scope>
    <source>
        <strain evidence="4">DB0510</strain>
    </source>
</reference>
<name>A0A967B4G9_9MICO</name>
<evidence type="ECO:0000313" key="4">
    <source>
        <dbReference type="EMBL" id="NHN57115.1"/>
    </source>
</evidence>
<evidence type="ECO:0000256" key="1">
    <source>
        <dbReference type="ARBA" id="ARBA00023002"/>
    </source>
</evidence>
<accession>A0A967B4G9</accession>
<evidence type="ECO:0000313" key="5">
    <source>
        <dbReference type="Proteomes" id="UP000744769"/>
    </source>
</evidence>
<protein>
    <submittedName>
        <fullName evidence="4">NAD(P)-binding protein</fullName>
    </submittedName>
</protein>
<dbReference type="Pfam" id="PF13450">
    <property type="entry name" value="NAD_binding_8"/>
    <property type="match status" value="1"/>
</dbReference>
<dbReference type="Proteomes" id="UP000744769">
    <property type="component" value="Unassembled WGS sequence"/>
</dbReference>
<dbReference type="PANTHER" id="PTHR13789">
    <property type="entry name" value="MONOOXYGENASE"/>
    <property type="match status" value="1"/>
</dbReference>
<keyword evidence="2" id="KW-0503">Monooxygenase</keyword>
<dbReference type="PANTHER" id="PTHR13789:SF309">
    <property type="entry name" value="PUTATIVE (AFU_ORTHOLOGUE AFUA_6G14510)-RELATED"/>
    <property type="match status" value="1"/>
</dbReference>
<dbReference type="EMBL" id="JAAOIV010000012">
    <property type="protein sequence ID" value="NHN57115.1"/>
    <property type="molecule type" value="Genomic_DNA"/>
</dbReference>
<dbReference type="PRINTS" id="PR00420">
    <property type="entry name" value="RNGMNOXGNASE"/>
</dbReference>
<evidence type="ECO:0000259" key="3">
    <source>
        <dbReference type="Pfam" id="PF01494"/>
    </source>
</evidence>
<proteinExistence type="predicted"/>
<dbReference type="InterPro" id="IPR050493">
    <property type="entry name" value="FAD-dep_Monooxygenase_BioMet"/>
</dbReference>
<dbReference type="Gene3D" id="3.50.50.60">
    <property type="entry name" value="FAD/NAD(P)-binding domain"/>
    <property type="match status" value="1"/>
</dbReference>
<dbReference type="GO" id="GO:0004497">
    <property type="term" value="F:monooxygenase activity"/>
    <property type="evidence" value="ECO:0007669"/>
    <property type="project" value="UniProtKB-KW"/>
</dbReference>
<gene>
    <name evidence="4" type="ORF">G9U51_15195</name>
</gene>
<feature type="domain" description="FAD-binding" evidence="3">
    <location>
        <begin position="122"/>
        <end position="286"/>
    </location>
</feature>
<dbReference type="GO" id="GO:0071949">
    <property type="term" value="F:FAD binding"/>
    <property type="evidence" value="ECO:0007669"/>
    <property type="project" value="InterPro"/>
</dbReference>
<keyword evidence="5" id="KW-1185">Reference proteome</keyword>
<dbReference type="InterPro" id="IPR002938">
    <property type="entry name" value="FAD-bd"/>
</dbReference>
<organism evidence="4 5">
    <name type="scientific">Metallococcus carri</name>
    <dbReference type="NCBI Taxonomy" id="1656884"/>
    <lineage>
        <taxon>Bacteria</taxon>
        <taxon>Bacillati</taxon>
        <taxon>Actinomycetota</taxon>
        <taxon>Actinomycetes</taxon>
        <taxon>Micrococcales</taxon>
        <taxon>Dermacoccaceae</taxon>
        <taxon>Metallococcus</taxon>
    </lineage>
</organism>
<dbReference type="AlphaFoldDB" id="A0A967B4G9"/>
<comment type="caution">
    <text evidence="4">The sequence shown here is derived from an EMBL/GenBank/DDBJ whole genome shotgun (WGS) entry which is preliminary data.</text>
</comment>
<dbReference type="Pfam" id="PF01494">
    <property type="entry name" value="FAD_binding_3"/>
    <property type="match status" value="1"/>
</dbReference>
<dbReference type="RefSeq" id="WP_166198127.1">
    <property type="nucleotide sequence ID" value="NZ_JAAOIV010000012.1"/>
</dbReference>
<dbReference type="InterPro" id="IPR036188">
    <property type="entry name" value="FAD/NAD-bd_sf"/>
</dbReference>
<evidence type="ECO:0000256" key="2">
    <source>
        <dbReference type="ARBA" id="ARBA00023033"/>
    </source>
</evidence>
<dbReference type="SUPFAM" id="SSF51905">
    <property type="entry name" value="FAD/NAD(P)-binding domain"/>
    <property type="match status" value="1"/>
</dbReference>